<proteinExistence type="predicted"/>
<keyword evidence="2" id="KW-1185">Reference proteome</keyword>
<organism evidence="1 2">
    <name type="scientific">Halorubellus litoreus</name>
    <dbReference type="NCBI Taxonomy" id="755308"/>
    <lineage>
        <taxon>Archaea</taxon>
        <taxon>Methanobacteriati</taxon>
        <taxon>Methanobacteriota</taxon>
        <taxon>Stenosarchaea group</taxon>
        <taxon>Halobacteria</taxon>
        <taxon>Halobacteriales</taxon>
        <taxon>Halorubellaceae</taxon>
        <taxon>Halorubellus</taxon>
    </lineage>
</organism>
<evidence type="ECO:0000313" key="2">
    <source>
        <dbReference type="Proteomes" id="UP001596395"/>
    </source>
</evidence>
<reference evidence="1 2" key="1">
    <citation type="journal article" date="2019" name="Int. J. Syst. Evol. Microbiol.">
        <title>The Global Catalogue of Microorganisms (GCM) 10K type strain sequencing project: providing services to taxonomists for standard genome sequencing and annotation.</title>
        <authorList>
            <consortium name="The Broad Institute Genomics Platform"/>
            <consortium name="The Broad Institute Genome Sequencing Center for Infectious Disease"/>
            <person name="Wu L."/>
            <person name="Ma J."/>
        </authorList>
    </citation>
    <scope>NUCLEOTIDE SEQUENCE [LARGE SCALE GENOMIC DNA]</scope>
    <source>
        <strain evidence="1 2">GX26</strain>
    </source>
</reference>
<dbReference type="Pfam" id="PF07747">
    <property type="entry name" value="MTH865"/>
    <property type="match status" value="1"/>
</dbReference>
<dbReference type="EMBL" id="JBHSXN010000001">
    <property type="protein sequence ID" value="MFC6951640.1"/>
    <property type="molecule type" value="Genomic_DNA"/>
</dbReference>
<dbReference type="InterPro" id="IPR036825">
    <property type="entry name" value="MTH865-like_sf"/>
</dbReference>
<gene>
    <name evidence="1" type="ORF">ACFQGB_02075</name>
</gene>
<dbReference type="InterPro" id="IPR024093">
    <property type="entry name" value="Uncharacterised_MTH865"/>
</dbReference>
<dbReference type="Gene3D" id="1.10.238.80">
    <property type="entry name" value="MTH865-like"/>
    <property type="match status" value="1"/>
</dbReference>
<dbReference type="Proteomes" id="UP001596395">
    <property type="component" value="Unassembled WGS sequence"/>
</dbReference>
<comment type="caution">
    <text evidence="1">The sequence shown here is derived from an EMBL/GenBank/DDBJ whole genome shotgun (WGS) entry which is preliminary data.</text>
</comment>
<accession>A0ABD5V7W0</accession>
<dbReference type="SUPFAM" id="SSF69025">
    <property type="entry name" value="Hypothetical protein MTH865"/>
    <property type="match status" value="1"/>
</dbReference>
<evidence type="ECO:0000313" key="1">
    <source>
        <dbReference type="EMBL" id="MFC6951640.1"/>
    </source>
</evidence>
<dbReference type="AlphaFoldDB" id="A0ABD5V7W0"/>
<protein>
    <submittedName>
        <fullName evidence="1">MTH865 family protein</fullName>
    </submittedName>
</protein>
<name>A0ABD5V7W0_9EURY</name>
<dbReference type="RefSeq" id="WP_336348661.1">
    <property type="nucleotide sequence ID" value="NZ_JAZAQL010000001.1"/>
</dbReference>
<sequence>MPEDATKWSSVERDREAAERAVRQRLAVVLADVAFPVEDQLAVAAAVDAPHSQRVTVGDRRFTAMELAVRLEPYQDFPYESLDALVDDVVAGLREEELL</sequence>